<feature type="compositionally biased region" description="Basic residues" evidence="1">
    <location>
        <begin position="87"/>
        <end position="102"/>
    </location>
</feature>
<reference evidence="2 3" key="1">
    <citation type="submission" date="2019-08" db="EMBL/GenBank/DDBJ databases">
        <authorList>
            <person name="Alioto T."/>
            <person name="Alioto T."/>
            <person name="Gomez Garrido J."/>
        </authorList>
    </citation>
    <scope>NUCLEOTIDE SEQUENCE [LARGE SCALE GENOMIC DNA]</scope>
</reference>
<feature type="region of interest" description="Disordered" evidence="1">
    <location>
        <begin position="62"/>
        <end position="102"/>
    </location>
</feature>
<dbReference type="Proteomes" id="UP000325440">
    <property type="component" value="Unassembled WGS sequence"/>
</dbReference>
<organism evidence="2 3">
    <name type="scientific">Cinara cedri</name>
    <dbReference type="NCBI Taxonomy" id="506608"/>
    <lineage>
        <taxon>Eukaryota</taxon>
        <taxon>Metazoa</taxon>
        <taxon>Ecdysozoa</taxon>
        <taxon>Arthropoda</taxon>
        <taxon>Hexapoda</taxon>
        <taxon>Insecta</taxon>
        <taxon>Pterygota</taxon>
        <taxon>Neoptera</taxon>
        <taxon>Paraneoptera</taxon>
        <taxon>Hemiptera</taxon>
        <taxon>Sternorrhyncha</taxon>
        <taxon>Aphidomorpha</taxon>
        <taxon>Aphidoidea</taxon>
        <taxon>Aphididae</taxon>
        <taxon>Lachninae</taxon>
        <taxon>Cinara</taxon>
    </lineage>
</organism>
<evidence type="ECO:0000313" key="2">
    <source>
        <dbReference type="EMBL" id="VVC34180.1"/>
    </source>
</evidence>
<name>A0A5E4MRV9_9HEMI</name>
<dbReference type="AlphaFoldDB" id="A0A5E4MRV9"/>
<proteinExistence type="predicted"/>
<evidence type="ECO:0000256" key="1">
    <source>
        <dbReference type="SAM" id="MobiDB-lite"/>
    </source>
</evidence>
<evidence type="ECO:0000313" key="3">
    <source>
        <dbReference type="Proteomes" id="UP000325440"/>
    </source>
</evidence>
<sequence>MESKEDILKNIDDFINLELETPLTPDREDDTDRSDLERVFEEMDSQLFTKLSCYSPPRVFPSLPQETAGERDDVQVGRTQRDERNLAKKKTKRNITKNKRKKRRFDKQPLIGLRILWPDFDSINIENNTITIVIIHLITQILNMFSSFSQCLLIIQVVL</sequence>
<keyword evidence="3" id="KW-1185">Reference proteome</keyword>
<dbReference type="EMBL" id="CABPRJ010000985">
    <property type="protein sequence ID" value="VVC34180.1"/>
    <property type="molecule type" value="Genomic_DNA"/>
</dbReference>
<gene>
    <name evidence="2" type="ORF">CINCED_3A008921</name>
</gene>
<accession>A0A5E4MRV9</accession>
<protein>
    <submittedName>
        <fullName evidence="2">Uncharacterized protein</fullName>
    </submittedName>
</protein>
<feature type="compositionally biased region" description="Basic and acidic residues" evidence="1">
    <location>
        <begin position="68"/>
        <end position="86"/>
    </location>
</feature>